<reference evidence="6" key="1">
    <citation type="journal article" date="2020" name="mSystems">
        <title>Genome- and Community-Level Interaction Insights into Carbon Utilization and Element Cycling Functions of Hydrothermarchaeota in Hydrothermal Sediment.</title>
        <authorList>
            <person name="Zhou Z."/>
            <person name="Liu Y."/>
            <person name="Xu W."/>
            <person name="Pan J."/>
            <person name="Luo Z.H."/>
            <person name="Li M."/>
        </authorList>
    </citation>
    <scope>NUCLEOTIDE SEQUENCE [LARGE SCALE GENOMIC DNA]</scope>
    <source>
        <strain evidence="6">SpSt-885</strain>
    </source>
</reference>
<comment type="catalytic activity">
    <reaction evidence="4">
        <text>a 2-oxocarboxylate + 2 oxidized [2Fe-2S]-[ferredoxin] + CoA = an acyl-CoA + 2 reduced [2Fe-2S]-[ferredoxin] + CO2 + H(+)</text>
        <dbReference type="Rhea" id="RHEA:42316"/>
        <dbReference type="Rhea" id="RHEA-COMP:10000"/>
        <dbReference type="Rhea" id="RHEA-COMP:10001"/>
        <dbReference type="ChEBI" id="CHEBI:15378"/>
        <dbReference type="ChEBI" id="CHEBI:16526"/>
        <dbReference type="ChEBI" id="CHEBI:33737"/>
        <dbReference type="ChEBI" id="CHEBI:33738"/>
        <dbReference type="ChEBI" id="CHEBI:35179"/>
        <dbReference type="ChEBI" id="CHEBI:57287"/>
        <dbReference type="ChEBI" id="CHEBI:58342"/>
        <dbReference type="EC" id="1.2.7.11"/>
    </reaction>
</comment>
<dbReference type="EMBL" id="DTLS01000100">
    <property type="protein sequence ID" value="HGZ60278.1"/>
    <property type="molecule type" value="Genomic_DNA"/>
</dbReference>
<evidence type="ECO:0000313" key="6">
    <source>
        <dbReference type="EMBL" id="HGZ60278.1"/>
    </source>
</evidence>
<dbReference type="GO" id="GO:0018491">
    <property type="term" value="F:2-oxobutyrate synthase activity"/>
    <property type="evidence" value="ECO:0007669"/>
    <property type="project" value="UniProtKB-ARBA"/>
</dbReference>
<dbReference type="CDD" id="cd03376">
    <property type="entry name" value="TPP_PFOR_porB_like"/>
    <property type="match status" value="1"/>
</dbReference>
<dbReference type="GO" id="GO:0019164">
    <property type="term" value="F:pyruvate synthase activity"/>
    <property type="evidence" value="ECO:0007669"/>
    <property type="project" value="UniProtKB-ARBA"/>
</dbReference>
<name>A0A7J3SM77_9CREN</name>
<keyword evidence="6" id="KW-0670">Pyruvate</keyword>
<proteinExistence type="predicted"/>
<sequence length="318" mass="35196">MTYELEKIKTLWDIPKEEHLVGGHSLCAGCTAATIVRHLLKVAGKNTIVVNATGCVEVSTTSFPYTAWRVPWLHVAFENAGAVASGVESAINALKIKGEIPVEKEINVIAIAGDGGSFDIGFQALSGLMERGHKVMFVIYDNEAYMNTGIQRSGATPFAAWTTTTPVTRRIRGEWRNKKDMFDIAIAHGIDYVATANPAYPVDMDSKFQKGLSKDGPSLVHVIMPCTTGWRFEPKYGITIAKLATETAVWVNMEYDVGNFSVTVPVKKRKHVREYLKLQGRYSHLSETEIELIQEQIDRKVEEINKRAGKEVIGPLEA</sequence>
<dbReference type="PANTHER" id="PTHR42897:SF2">
    <property type="entry name" value="PYRUVATE SYNTHASE SUBUNIT PORB"/>
    <property type="match status" value="1"/>
</dbReference>
<dbReference type="EC" id="1.2.7.11" evidence="2"/>
<comment type="subunit">
    <text evidence="1">Heterodimer composed of an alpha and a beta subunit.</text>
</comment>
<accession>A0A7J3SM77</accession>
<comment type="caution">
    <text evidence="6">The sequence shown here is derived from an EMBL/GenBank/DDBJ whole genome shotgun (WGS) entry which is preliminary data.</text>
</comment>
<organism evidence="6">
    <name type="scientific">Fervidicoccus fontis</name>
    <dbReference type="NCBI Taxonomy" id="683846"/>
    <lineage>
        <taxon>Archaea</taxon>
        <taxon>Thermoproteota</taxon>
        <taxon>Thermoprotei</taxon>
        <taxon>Fervidicoccales</taxon>
        <taxon>Fervidicoccaceae</taxon>
        <taxon>Fervidicoccus</taxon>
    </lineage>
</organism>
<dbReference type="GO" id="GO:0030976">
    <property type="term" value="F:thiamine pyrophosphate binding"/>
    <property type="evidence" value="ECO:0007669"/>
    <property type="project" value="InterPro"/>
</dbReference>
<dbReference type="InterPro" id="IPR051479">
    <property type="entry name" value="PorB-like"/>
</dbReference>
<evidence type="ECO:0000256" key="4">
    <source>
        <dbReference type="ARBA" id="ARBA00048893"/>
    </source>
</evidence>
<gene>
    <name evidence="6" type="ORF">ENW83_03620</name>
</gene>
<dbReference type="PANTHER" id="PTHR42897">
    <property type="entry name" value="PYRUVATE SYNTHASE SUBUNIT PORB"/>
    <property type="match status" value="1"/>
</dbReference>
<dbReference type="Pfam" id="PF02775">
    <property type="entry name" value="TPP_enzyme_C"/>
    <property type="match status" value="1"/>
</dbReference>
<feature type="domain" description="Thiamine pyrophosphate enzyme TPP-binding" evidence="5">
    <location>
        <begin position="53"/>
        <end position="222"/>
    </location>
</feature>
<dbReference type="InterPro" id="IPR029061">
    <property type="entry name" value="THDP-binding"/>
</dbReference>
<dbReference type="Gene3D" id="3.40.50.970">
    <property type="match status" value="1"/>
</dbReference>
<keyword evidence="3" id="KW-0560">Oxidoreductase</keyword>
<evidence type="ECO:0000259" key="5">
    <source>
        <dbReference type="Pfam" id="PF02775"/>
    </source>
</evidence>
<evidence type="ECO:0000256" key="2">
    <source>
        <dbReference type="ARBA" id="ARBA00012691"/>
    </source>
</evidence>
<dbReference type="AlphaFoldDB" id="A0A7J3SM77"/>
<protein>
    <recommendedName>
        <fullName evidence="2">2-oxoacid oxidoreductase (ferredoxin)</fullName>
        <ecNumber evidence="2">1.2.7.11</ecNumber>
    </recommendedName>
</protein>
<evidence type="ECO:0000256" key="1">
    <source>
        <dbReference type="ARBA" id="ARBA00011631"/>
    </source>
</evidence>
<evidence type="ECO:0000256" key="3">
    <source>
        <dbReference type="ARBA" id="ARBA00023002"/>
    </source>
</evidence>
<dbReference type="SUPFAM" id="SSF52518">
    <property type="entry name" value="Thiamin diphosphate-binding fold (THDP-binding)"/>
    <property type="match status" value="1"/>
</dbReference>
<dbReference type="InterPro" id="IPR011766">
    <property type="entry name" value="TPP_enzyme_TPP-bd"/>
</dbReference>